<gene>
    <name evidence="5" type="ORF">BXY41_105337</name>
</gene>
<keyword evidence="3" id="KW-0472">Membrane</keyword>
<feature type="transmembrane region" description="Helical" evidence="3">
    <location>
        <begin position="330"/>
        <end position="350"/>
    </location>
</feature>
<dbReference type="GO" id="GO:0016757">
    <property type="term" value="F:glycosyltransferase activity"/>
    <property type="evidence" value="ECO:0007669"/>
    <property type="project" value="UniProtKB-KW"/>
</dbReference>
<keyword evidence="3" id="KW-1133">Transmembrane helix</keyword>
<evidence type="ECO:0000256" key="3">
    <source>
        <dbReference type="SAM" id="Phobius"/>
    </source>
</evidence>
<sequence>MGENNGVGDSEFLISILVAVYNMKDTLDRCIQSLINQTLDHIEIIIVDDGSTDGSGEICDRYASEDRRIKLIHQKNQGLSATREVCLKNASGQYISFVDSDDWCELDMCEKLYDEAIGSSADLIFFSAYRHRQDGVAIICNLPLPAGLYQISDLYDCYILPLYGDIQQDQLITTGYIWCCLFKREMIDGIKFYKNVFLHEDEIMILQSFMRANSLFITDRPFYHYNRMSSNSLSKRSTYWNNYWDNIIEVYKAKKEFAEIFFDDEIRFMGRLSTSLQLKFLRSIRNETHYENPAGFWGGLFNVYKLRNKEFLFKNKKYLLKNEFTPAEKILLILIELRLYFVVYFYYALVCGRMRKFHEKTKN</sequence>
<feature type="domain" description="Glycosyltransferase 2-like" evidence="4">
    <location>
        <begin position="15"/>
        <end position="137"/>
    </location>
</feature>
<reference evidence="5 6" key="1">
    <citation type="submission" date="2018-02" db="EMBL/GenBank/DDBJ databases">
        <title>Genomic Encyclopedia of Archaeal and Bacterial Type Strains, Phase II (KMG-II): from individual species to whole genera.</title>
        <authorList>
            <person name="Goeker M."/>
        </authorList>
    </citation>
    <scope>NUCLEOTIDE SEQUENCE [LARGE SCALE GENOMIC DNA]</scope>
    <source>
        <strain evidence="5 6">DSM 3808</strain>
    </source>
</reference>
<keyword evidence="6" id="KW-1185">Reference proteome</keyword>
<dbReference type="EMBL" id="PTJA01000005">
    <property type="protein sequence ID" value="PPK81115.1"/>
    <property type="molecule type" value="Genomic_DNA"/>
</dbReference>
<organism evidence="5 6">
    <name type="scientific">Lacrimispora xylanisolvens</name>
    <dbReference type="NCBI Taxonomy" id="384636"/>
    <lineage>
        <taxon>Bacteria</taxon>
        <taxon>Bacillati</taxon>
        <taxon>Bacillota</taxon>
        <taxon>Clostridia</taxon>
        <taxon>Lachnospirales</taxon>
        <taxon>Lachnospiraceae</taxon>
        <taxon>Lacrimispora</taxon>
    </lineage>
</organism>
<keyword evidence="3" id="KW-0812">Transmembrane</keyword>
<evidence type="ECO:0000259" key="4">
    <source>
        <dbReference type="Pfam" id="PF00535"/>
    </source>
</evidence>
<evidence type="ECO:0000256" key="2">
    <source>
        <dbReference type="ARBA" id="ARBA00022679"/>
    </source>
</evidence>
<dbReference type="Gene3D" id="3.90.550.10">
    <property type="entry name" value="Spore Coat Polysaccharide Biosynthesis Protein SpsA, Chain A"/>
    <property type="match status" value="1"/>
</dbReference>
<dbReference type="Proteomes" id="UP000237749">
    <property type="component" value="Unassembled WGS sequence"/>
</dbReference>
<keyword evidence="2 5" id="KW-0808">Transferase</keyword>
<dbReference type="PANTHER" id="PTHR22916:SF51">
    <property type="entry name" value="GLYCOSYLTRANSFERASE EPSH-RELATED"/>
    <property type="match status" value="1"/>
</dbReference>
<name>A0A2S6HTM7_9FIRM</name>
<dbReference type="CDD" id="cd00761">
    <property type="entry name" value="Glyco_tranf_GTA_type"/>
    <property type="match status" value="1"/>
</dbReference>
<dbReference type="InterPro" id="IPR001173">
    <property type="entry name" value="Glyco_trans_2-like"/>
</dbReference>
<protein>
    <submittedName>
        <fullName evidence="5">Glycosyltransferase involved in cell wall biosynthesis</fullName>
    </submittedName>
</protein>
<dbReference type="PANTHER" id="PTHR22916">
    <property type="entry name" value="GLYCOSYLTRANSFERASE"/>
    <property type="match status" value="1"/>
</dbReference>
<proteinExistence type="predicted"/>
<evidence type="ECO:0000256" key="1">
    <source>
        <dbReference type="ARBA" id="ARBA00022676"/>
    </source>
</evidence>
<dbReference type="RefSeq" id="WP_170072327.1">
    <property type="nucleotide sequence ID" value="NZ_PTJA01000005.1"/>
</dbReference>
<evidence type="ECO:0000313" key="5">
    <source>
        <dbReference type="EMBL" id="PPK81115.1"/>
    </source>
</evidence>
<evidence type="ECO:0000313" key="6">
    <source>
        <dbReference type="Proteomes" id="UP000237749"/>
    </source>
</evidence>
<comment type="caution">
    <text evidence="5">The sequence shown here is derived from an EMBL/GenBank/DDBJ whole genome shotgun (WGS) entry which is preliminary data.</text>
</comment>
<dbReference type="InterPro" id="IPR029044">
    <property type="entry name" value="Nucleotide-diphossugar_trans"/>
</dbReference>
<accession>A0A2S6HTM7</accession>
<dbReference type="SUPFAM" id="SSF53448">
    <property type="entry name" value="Nucleotide-diphospho-sugar transferases"/>
    <property type="match status" value="1"/>
</dbReference>
<dbReference type="AlphaFoldDB" id="A0A2S6HTM7"/>
<dbReference type="Pfam" id="PF00535">
    <property type="entry name" value="Glycos_transf_2"/>
    <property type="match status" value="1"/>
</dbReference>
<keyword evidence="1" id="KW-0328">Glycosyltransferase</keyword>